<evidence type="ECO:0000313" key="7">
    <source>
        <dbReference type="Proteomes" id="UP001272987"/>
    </source>
</evidence>
<evidence type="ECO:0000313" key="8">
    <source>
        <dbReference type="Proteomes" id="UP001282288"/>
    </source>
</evidence>
<dbReference type="RefSeq" id="WP_010353368.1">
    <property type="nucleotide sequence ID" value="NZ_BCMK01000043.1"/>
</dbReference>
<dbReference type="PANTHER" id="PTHR35807:SF1">
    <property type="entry name" value="TRANSCRIPTIONAL REGULATOR REDD"/>
    <property type="match status" value="1"/>
</dbReference>
<evidence type="ECO:0000259" key="4">
    <source>
        <dbReference type="SMART" id="SM01043"/>
    </source>
</evidence>
<dbReference type="EMBL" id="JARAWC010000063">
    <property type="protein sequence ID" value="MDX2966604.1"/>
    <property type="molecule type" value="Genomic_DNA"/>
</dbReference>
<keyword evidence="2" id="KW-0805">Transcription regulation</keyword>
<organism evidence="5 8">
    <name type="scientific">Streptomyces acidiscabies</name>
    <dbReference type="NCBI Taxonomy" id="42234"/>
    <lineage>
        <taxon>Bacteria</taxon>
        <taxon>Bacillati</taxon>
        <taxon>Actinomycetota</taxon>
        <taxon>Actinomycetes</taxon>
        <taxon>Kitasatosporales</taxon>
        <taxon>Streptomycetaceae</taxon>
        <taxon>Streptomyces</taxon>
    </lineage>
</organism>
<protein>
    <submittedName>
        <fullName evidence="5">DUF6430 domain-containing protein</fullName>
    </submittedName>
</protein>
<dbReference type="InterPro" id="IPR011990">
    <property type="entry name" value="TPR-like_helical_dom_sf"/>
</dbReference>
<reference evidence="5 7" key="1">
    <citation type="journal article" date="2023" name="Microb. Genom.">
        <title>Mesoterricola silvestris gen. nov., sp. nov., Mesoterricola sediminis sp. nov., Geothrix oryzae sp. nov., Geothrix edaphica sp. nov., Geothrix rubra sp. nov., and Geothrix limicola sp. nov., six novel members of Acidobacteriota isolated from soils.</title>
        <authorList>
            <person name="Weisberg A.J."/>
            <person name="Pearce E."/>
            <person name="Kramer C.G."/>
            <person name="Chang J.H."/>
            <person name="Clarke C.R."/>
        </authorList>
    </citation>
    <scope>NUCLEOTIDE SEQUENCE</scope>
    <source>
        <strain evidence="6 7">NB05-1H</strain>
        <strain evidence="5">NRRL_B-16521</strain>
    </source>
</reference>
<dbReference type="PANTHER" id="PTHR35807">
    <property type="entry name" value="TRANSCRIPTIONAL REGULATOR REDD-RELATED"/>
    <property type="match status" value="1"/>
</dbReference>
<dbReference type="InterPro" id="IPR036388">
    <property type="entry name" value="WH-like_DNA-bd_sf"/>
</dbReference>
<comment type="caution">
    <text evidence="5">The sequence shown here is derived from an EMBL/GenBank/DDBJ whole genome shotgun (WGS) entry which is preliminary data.</text>
</comment>
<evidence type="ECO:0000313" key="5">
    <source>
        <dbReference type="EMBL" id="MDX2966604.1"/>
    </source>
</evidence>
<evidence type="ECO:0000256" key="3">
    <source>
        <dbReference type="ARBA" id="ARBA00023163"/>
    </source>
</evidence>
<accession>A0AAP6EL05</accession>
<dbReference type="GO" id="GO:0000160">
    <property type="term" value="P:phosphorelay signal transduction system"/>
    <property type="evidence" value="ECO:0007669"/>
    <property type="project" value="UniProtKB-KW"/>
</dbReference>
<dbReference type="InterPro" id="IPR016032">
    <property type="entry name" value="Sig_transdc_resp-reg_C-effctor"/>
</dbReference>
<dbReference type="Pfam" id="PF03704">
    <property type="entry name" value="BTAD"/>
    <property type="match status" value="1"/>
</dbReference>
<dbReference type="InterPro" id="IPR051677">
    <property type="entry name" value="AfsR-DnrI-RedD_regulator"/>
</dbReference>
<evidence type="ECO:0000256" key="2">
    <source>
        <dbReference type="ARBA" id="ARBA00023015"/>
    </source>
</evidence>
<dbReference type="InterPro" id="IPR005158">
    <property type="entry name" value="BTAD"/>
</dbReference>
<dbReference type="Gene3D" id="1.25.40.10">
    <property type="entry name" value="Tetratricopeptide repeat domain"/>
    <property type="match status" value="1"/>
</dbReference>
<dbReference type="EMBL" id="JARAWP010000010">
    <property type="protein sequence ID" value="MDX3019934.1"/>
    <property type="molecule type" value="Genomic_DNA"/>
</dbReference>
<keyword evidence="1" id="KW-0902">Two-component regulatory system</keyword>
<feature type="domain" description="Bacterial transcriptional activator" evidence="4">
    <location>
        <begin position="120"/>
        <end position="238"/>
    </location>
</feature>
<dbReference type="GO" id="GO:0003677">
    <property type="term" value="F:DNA binding"/>
    <property type="evidence" value="ECO:0007669"/>
    <property type="project" value="InterPro"/>
</dbReference>
<proteinExistence type="predicted"/>
<sequence>MADAQTHIQVKVLGPVRLEVDGVAVRLTPLTTRLLVRLVAAEGEAVPVRQLRRDVWGLADEPRHLAQRNRNEVQKRVLELRRALDPRQDGTGARVLRTEQHVTVHGTESAYRLVLRAGELDSARFVDVVRAALLDPPATAAHRLDEALSLLYGRPLAEVDGEGFAEPFIRRLAALRDAARRELVSVQADLGHPELALPVAELIVRDHPDDSEAARTLDALRAALRARHGAELMRHRVPLPGQRADVVLVRGDLFEQTDSNLVVGFTDTFDTESDQSIVISSESVQSQLVDRLFAGERRLLDEKLRSGLRTVRAVATESARAKPRGRRVRYPVGTTVVVPVDGGRRVFATAYSRIGNDLVAHSGHDDLRVSLESLWASVAVHGLFKPVAVPLIGSGLARVTDLDRGQLVGLIVDSFIDACRRYPALTPELRIVVRPEDLARTDLSLVERRFQELVPDGPTLAG</sequence>
<evidence type="ECO:0000313" key="6">
    <source>
        <dbReference type="EMBL" id="MDX3019934.1"/>
    </source>
</evidence>
<dbReference type="SMART" id="SM01043">
    <property type="entry name" value="BTAD"/>
    <property type="match status" value="1"/>
</dbReference>
<dbReference type="Gene3D" id="1.10.10.10">
    <property type="entry name" value="Winged helix-like DNA-binding domain superfamily/Winged helix DNA-binding domain"/>
    <property type="match status" value="1"/>
</dbReference>
<dbReference type="Proteomes" id="UP001282288">
    <property type="component" value="Unassembled WGS sequence"/>
</dbReference>
<name>A0AAP6EL05_9ACTN</name>
<keyword evidence="7" id="KW-1185">Reference proteome</keyword>
<dbReference type="Proteomes" id="UP001272987">
    <property type="component" value="Unassembled WGS sequence"/>
</dbReference>
<keyword evidence="3" id="KW-0804">Transcription</keyword>
<dbReference type="SUPFAM" id="SSF46894">
    <property type="entry name" value="C-terminal effector domain of the bipartite response regulators"/>
    <property type="match status" value="1"/>
</dbReference>
<dbReference type="GO" id="GO:0006355">
    <property type="term" value="P:regulation of DNA-templated transcription"/>
    <property type="evidence" value="ECO:0007669"/>
    <property type="project" value="InterPro"/>
</dbReference>
<dbReference type="InterPro" id="IPR045535">
    <property type="entry name" value="ThsA_Macro"/>
</dbReference>
<dbReference type="Pfam" id="PF20016">
    <property type="entry name" value="ThsA_Macro"/>
    <property type="match status" value="1"/>
</dbReference>
<dbReference type="AlphaFoldDB" id="A0AAP6EL05"/>
<evidence type="ECO:0000256" key="1">
    <source>
        <dbReference type="ARBA" id="ARBA00023012"/>
    </source>
</evidence>
<dbReference type="GeneID" id="69804743"/>
<gene>
    <name evidence="5" type="ORF">PV399_43925</name>
    <name evidence="6" type="ORF">PV666_18835</name>
</gene>